<evidence type="ECO:0000313" key="2">
    <source>
        <dbReference type="EMBL" id="PAA61947.1"/>
    </source>
</evidence>
<evidence type="ECO:0000256" key="1">
    <source>
        <dbReference type="SAM" id="MobiDB-lite"/>
    </source>
</evidence>
<feature type="compositionally biased region" description="Acidic residues" evidence="1">
    <location>
        <begin position="1"/>
        <end position="15"/>
    </location>
</feature>
<gene>
    <name evidence="2" type="ORF">BOX15_Mlig011907g5</name>
</gene>
<dbReference type="Proteomes" id="UP000215902">
    <property type="component" value="Unassembled WGS sequence"/>
</dbReference>
<reference evidence="2 3" key="1">
    <citation type="submission" date="2017-06" db="EMBL/GenBank/DDBJ databases">
        <title>A platform for efficient transgenesis in Macrostomum lignano, a flatworm model organism for stem cell research.</title>
        <authorList>
            <person name="Berezikov E."/>
        </authorList>
    </citation>
    <scope>NUCLEOTIDE SEQUENCE [LARGE SCALE GENOMIC DNA]</scope>
    <source>
        <strain evidence="2">DV1</strain>
        <tissue evidence="2">Whole organism</tissue>
    </source>
</reference>
<dbReference type="OrthoDB" id="844at2759"/>
<keyword evidence="3" id="KW-1185">Reference proteome</keyword>
<feature type="compositionally biased region" description="Acidic residues" evidence="1">
    <location>
        <begin position="43"/>
        <end position="59"/>
    </location>
</feature>
<proteinExistence type="predicted"/>
<organism evidence="2 3">
    <name type="scientific">Macrostomum lignano</name>
    <dbReference type="NCBI Taxonomy" id="282301"/>
    <lineage>
        <taxon>Eukaryota</taxon>
        <taxon>Metazoa</taxon>
        <taxon>Spiralia</taxon>
        <taxon>Lophotrochozoa</taxon>
        <taxon>Platyhelminthes</taxon>
        <taxon>Rhabditophora</taxon>
        <taxon>Macrostomorpha</taxon>
        <taxon>Macrostomida</taxon>
        <taxon>Macrostomidae</taxon>
        <taxon>Macrostomum</taxon>
    </lineage>
</organism>
<accession>A0A267EM47</accession>
<evidence type="ECO:0000313" key="3">
    <source>
        <dbReference type="Proteomes" id="UP000215902"/>
    </source>
</evidence>
<dbReference type="AlphaFoldDB" id="A0A267EM47"/>
<comment type="caution">
    <text evidence="2">The sequence shown here is derived from an EMBL/GenBank/DDBJ whole genome shotgun (WGS) entry which is preliminary data.</text>
</comment>
<feature type="region of interest" description="Disordered" evidence="1">
    <location>
        <begin position="1"/>
        <end position="67"/>
    </location>
</feature>
<dbReference type="EMBL" id="NIVC01001985">
    <property type="protein sequence ID" value="PAA61947.1"/>
    <property type="molecule type" value="Genomic_DNA"/>
</dbReference>
<name>A0A267EM47_9PLAT</name>
<sequence length="67" mass="6920">MADDDSSLAPFEDDAAANAGGGIGSDDEDANLAAPEVRGGVGEDGEEDNGEELFGDDMMNDYRPIPE</sequence>
<protein>
    <submittedName>
        <fullName evidence="2">Uncharacterized protein</fullName>
    </submittedName>
</protein>
<feature type="non-terminal residue" evidence="2">
    <location>
        <position position="67"/>
    </location>
</feature>